<organism evidence="1 2">
    <name type="scientific">Pseudomonas cedrina</name>
    <dbReference type="NCBI Taxonomy" id="651740"/>
    <lineage>
        <taxon>Bacteria</taxon>
        <taxon>Pseudomonadati</taxon>
        <taxon>Pseudomonadota</taxon>
        <taxon>Gammaproteobacteria</taxon>
        <taxon>Pseudomonadales</taxon>
        <taxon>Pseudomonadaceae</taxon>
        <taxon>Pseudomonas</taxon>
    </lineage>
</organism>
<proteinExistence type="predicted"/>
<dbReference type="AlphaFoldDB" id="A0A2S9D3J4"/>
<dbReference type="Proteomes" id="UP000239458">
    <property type="component" value="Unassembled WGS sequence"/>
</dbReference>
<dbReference type="RefSeq" id="WP_105229038.1">
    <property type="nucleotide sequence ID" value="NZ_PCQE01000108.1"/>
</dbReference>
<accession>A0A2S9D3J4</accession>
<dbReference type="EMBL" id="PCQE01000108">
    <property type="protein sequence ID" value="PRB87266.1"/>
    <property type="molecule type" value="Genomic_DNA"/>
</dbReference>
<gene>
    <name evidence="1" type="ORF">CQ006_27805</name>
</gene>
<evidence type="ECO:0000313" key="2">
    <source>
        <dbReference type="Proteomes" id="UP000239458"/>
    </source>
</evidence>
<comment type="caution">
    <text evidence="1">The sequence shown here is derived from an EMBL/GenBank/DDBJ whole genome shotgun (WGS) entry which is preliminary data.</text>
</comment>
<evidence type="ECO:0000313" key="1">
    <source>
        <dbReference type="EMBL" id="PRB87266.1"/>
    </source>
</evidence>
<protein>
    <submittedName>
        <fullName evidence="1">Uncharacterized protein</fullName>
    </submittedName>
</protein>
<sequence length="111" mass="12332">MSRFAFGSIFTTLDDDEIEDQKGYGFFDWQAHGAVGYDEELATYFANLDGSWGIGTVYQELPTIADLQRRLVEAFQGVELPFNRVGLERLAQGVEDSPTILTSSQAASKRS</sequence>
<reference evidence="1 2" key="1">
    <citation type="submission" date="2017-09" db="EMBL/GenBank/DDBJ databases">
        <title>Genomic, metabolic, and phenotypic characteristics of bacterial isolates from the natural microbiome of the model nematode Caenorhabditis elegans.</title>
        <authorList>
            <person name="Zimmermann J."/>
            <person name="Obeng N."/>
            <person name="Yang W."/>
            <person name="Obeng O."/>
            <person name="Kissoyan K."/>
            <person name="Pees B."/>
            <person name="Dirksen P."/>
            <person name="Hoppner M."/>
            <person name="Franke A."/>
            <person name="Rosenstiel P."/>
            <person name="Leippe M."/>
            <person name="Dierking K."/>
            <person name="Kaleta C."/>
            <person name="Schulenburg H."/>
        </authorList>
    </citation>
    <scope>NUCLEOTIDE SEQUENCE [LARGE SCALE GENOMIC DNA]</scope>
    <source>
        <strain evidence="1 2">MYb184</strain>
    </source>
</reference>
<name>A0A2S9D3J4_PSECE</name>